<evidence type="ECO:0000313" key="2">
    <source>
        <dbReference type="EMBL" id="KAG8521563.1"/>
    </source>
</evidence>
<protein>
    <submittedName>
        <fullName evidence="2">Zinc finger protein 619</fullName>
    </submittedName>
</protein>
<evidence type="ECO:0000313" key="3">
    <source>
        <dbReference type="Proteomes" id="UP000700334"/>
    </source>
</evidence>
<feature type="region of interest" description="Disordered" evidence="1">
    <location>
        <begin position="245"/>
        <end position="278"/>
    </location>
</feature>
<feature type="compositionally biased region" description="Basic and acidic residues" evidence="1">
    <location>
        <begin position="129"/>
        <end position="148"/>
    </location>
</feature>
<evidence type="ECO:0000256" key="1">
    <source>
        <dbReference type="SAM" id="MobiDB-lite"/>
    </source>
</evidence>
<dbReference type="EMBL" id="JAGFMF010011466">
    <property type="protein sequence ID" value="KAG8521563.1"/>
    <property type="molecule type" value="Genomic_DNA"/>
</dbReference>
<comment type="caution">
    <text evidence="2">The sequence shown here is derived from an EMBL/GenBank/DDBJ whole genome shotgun (WGS) entry which is preliminary data.</text>
</comment>
<reference evidence="2" key="1">
    <citation type="journal article" date="2021" name="Evol. Appl.">
        <title>The genome of the Pyrenean desman and the effects of bottlenecks and inbreeding on the genomic landscape of an endangered species.</title>
        <authorList>
            <person name="Escoda L."/>
            <person name="Castresana J."/>
        </authorList>
    </citation>
    <scope>NUCLEOTIDE SEQUENCE</scope>
    <source>
        <strain evidence="2">IBE-C5619</strain>
    </source>
</reference>
<dbReference type="Proteomes" id="UP000700334">
    <property type="component" value="Unassembled WGS sequence"/>
</dbReference>
<feature type="non-terminal residue" evidence="2">
    <location>
        <position position="1"/>
    </location>
</feature>
<name>A0A8J6AIQ0_GALPY</name>
<accession>A0A8J6AIQ0</accession>
<feature type="region of interest" description="Disordered" evidence="1">
    <location>
        <begin position="129"/>
        <end position="186"/>
    </location>
</feature>
<feature type="compositionally biased region" description="Basic residues" evidence="1">
    <location>
        <begin position="157"/>
        <end position="174"/>
    </location>
</feature>
<organism evidence="2 3">
    <name type="scientific">Galemys pyrenaicus</name>
    <name type="common">Iberian desman</name>
    <name type="synonym">Pyrenean desman</name>
    <dbReference type="NCBI Taxonomy" id="202257"/>
    <lineage>
        <taxon>Eukaryota</taxon>
        <taxon>Metazoa</taxon>
        <taxon>Chordata</taxon>
        <taxon>Craniata</taxon>
        <taxon>Vertebrata</taxon>
        <taxon>Euteleostomi</taxon>
        <taxon>Mammalia</taxon>
        <taxon>Eutheria</taxon>
        <taxon>Laurasiatheria</taxon>
        <taxon>Eulipotyphla</taxon>
        <taxon>Talpidae</taxon>
        <taxon>Galemys</taxon>
    </lineage>
</organism>
<sequence length="403" mass="44758">RWERWCPRFRLALFRGTSGARAAFPVSKPDLVFQLEQGEAPWGQDPWVPGPGEALRSVCTDGKAKTRNEKQISNLNISKESESSRRILEQVLMEAPQYTDFKDSSEKLHLYDTGKKTNSKKGNFAHLTAQDHKSSTVEEKETARRLGETGDGSTHLITKRRLPRQKKLHTKKKPTQVTGPSAVKPLCPSSDLSTQPPQYVCFAPATLGPPPASHAVLLPLSTPLFLLLPTYEMFRRQCHRLHLEPRKQKRLSDPVGPRRQGARLQPRPCHRKPESPTDFSVVEGRTLCSSVLGPHGSSLPWRFVSAPSPEFGSNGGPPLPDLERWPRGLAEAASVAFPLSKPVLICQLEKGEAPWGPDPWEAEIWRSVCPGGESWVKKEEPAVKQEACEEAESHRVPVGGLLS</sequence>
<feature type="non-terminal residue" evidence="2">
    <location>
        <position position="403"/>
    </location>
</feature>
<proteinExistence type="predicted"/>
<keyword evidence="3" id="KW-1185">Reference proteome</keyword>
<dbReference type="OrthoDB" id="10004641at2759"/>
<dbReference type="AlphaFoldDB" id="A0A8J6AIQ0"/>
<gene>
    <name evidence="2" type="ORF">J0S82_005734</name>
</gene>